<feature type="transmembrane region" description="Helical" evidence="6">
    <location>
        <begin position="75"/>
        <end position="95"/>
    </location>
</feature>
<dbReference type="InterPro" id="IPR021134">
    <property type="entry name" value="Bestrophin-like"/>
</dbReference>
<evidence type="ECO:0000256" key="4">
    <source>
        <dbReference type="ARBA" id="ARBA00023136"/>
    </source>
</evidence>
<keyword evidence="4 6" id="KW-0472">Membrane</keyword>
<sequence length="587" mass="67534">MSISYVDDISDGQGIFIFAKILGRWKGSLYKLVWVDLLIYILAYYILNLSYRFAMNENQKKTFEEIVEFCEKTKGDIPISFLLGFFVAGIITRWYQMYLFIPWMNQIALQVASSINGKNQEGSRKIRLTIMRYMNLAWVLMMKRISDQIACRFIKNETGSVPSALGPVLPKRKSTNHKHLISRNTCQPWSIDASEVVRPAPSKSVLQQQTSQNSAQLQQNKIDYSSMNANNYNNNNSNNNSNLYGRPQTPNIPDVHTPLAPLAADEECGALPDAFEAADVVELRETFRAFNQDQKVKGSFGVLITEAEISSFERIAADWFKRTKTNYTPEYWIPIQWAQRLTLKALDSGYISDPKVAFYTVENIGRVRQKMQDLQVYSSIMIPLVYTQVVIIAVYSYFMCQIFACQFVENRPDDKSRKIDLYVPIFSIFSFLFLMGWLKVALCVMNPFGDDDEDFQTSKILDYNLDVSFRSVYMDSDSFPEYLSPPIGKKRTDDDGEDDLLKFLEQIDQELAEVTDRELPNDVSNLEMRPSFCERARNLCCCEKKEPPPPPIFVTNVDYAIFNFDFQALESNLSKLKQVSLKQNHNV</sequence>
<dbReference type="AlphaFoldDB" id="A0AA85IPJ3"/>
<comment type="subcellular location">
    <subcellularLocation>
        <location evidence="6">Cell membrane</location>
        <topology evidence="6">Multi-pass membrane protein</topology>
    </subcellularLocation>
    <subcellularLocation>
        <location evidence="1">Membrane</location>
    </subcellularLocation>
</comment>
<dbReference type="GO" id="GO:0005886">
    <property type="term" value="C:plasma membrane"/>
    <property type="evidence" value="ECO:0007669"/>
    <property type="project" value="UniProtKB-SubCell"/>
</dbReference>
<dbReference type="Pfam" id="PF01062">
    <property type="entry name" value="Bestrophin"/>
    <property type="match status" value="2"/>
</dbReference>
<evidence type="ECO:0000256" key="7">
    <source>
        <dbReference type="SAM" id="MobiDB-lite"/>
    </source>
</evidence>
<keyword evidence="6" id="KW-0868">Chloride</keyword>
<dbReference type="WBParaSite" id="TREG1_111320.9">
    <property type="protein sequence ID" value="TREG1_111320.9"/>
    <property type="gene ID" value="TREG1_111320"/>
</dbReference>
<reference evidence="8" key="1">
    <citation type="submission" date="2022-06" db="EMBL/GenBank/DDBJ databases">
        <authorList>
            <person name="Berger JAMES D."/>
            <person name="Berger JAMES D."/>
        </authorList>
    </citation>
    <scope>NUCLEOTIDE SEQUENCE [LARGE SCALE GENOMIC DNA]</scope>
</reference>
<proteinExistence type="inferred from homology"/>
<keyword evidence="2 6" id="KW-0812">Transmembrane</keyword>
<feature type="region of interest" description="Disordered" evidence="7">
    <location>
        <begin position="226"/>
        <end position="250"/>
    </location>
</feature>
<reference evidence="9" key="2">
    <citation type="submission" date="2023-11" db="UniProtKB">
        <authorList>
            <consortium name="WormBaseParasite"/>
        </authorList>
    </citation>
    <scope>IDENTIFICATION</scope>
</reference>
<evidence type="ECO:0000256" key="2">
    <source>
        <dbReference type="ARBA" id="ARBA00022692"/>
    </source>
</evidence>
<evidence type="ECO:0000256" key="1">
    <source>
        <dbReference type="ARBA" id="ARBA00004370"/>
    </source>
</evidence>
<feature type="transmembrane region" description="Helical" evidence="6">
    <location>
        <begin position="376"/>
        <end position="398"/>
    </location>
</feature>
<keyword evidence="8" id="KW-1185">Reference proteome</keyword>
<comment type="function">
    <text evidence="6">Forms chloride channels.</text>
</comment>
<keyword evidence="6" id="KW-1003">Cell membrane</keyword>
<keyword evidence="6" id="KW-0407">Ion channel</keyword>
<evidence type="ECO:0000256" key="3">
    <source>
        <dbReference type="ARBA" id="ARBA00022989"/>
    </source>
</evidence>
<feature type="compositionally biased region" description="Low complexity" evidence="7">
    <location>
        <begin position="226"/>
        <end position="242"/>
    </location>
</feature>
<dbReference type="Proteomes" id="UP000050795">
    <property type="component" value="Unassembled WGS sequence"/>
</dbReference>
<evidence type="ECO:0000256" key="6">
    <source>
        <dbReference type="RuleBase" id="RU363126"/>
    </source>
</evidence>
<keyword evidence="6" id="KW-0813">Transport</keyword>
<organism evidence="8 9">
    <name type="scientific">Trichobilharzia regenti</name>
    <name type="common">Nasal bird schistosome</name>
    <dbReference type="NCBI Taxonomy" id="157069"/>
    <lineage>
        <taxon>Eukaryota</taxon>
        <taxon>Metazoa</taxon>
        <taxon>Spiralia</taxon>
        <taxon>Lophotrochozoa</taxon>
        <taxon>Platyhelminthes</taxon>
        <taxon>Trematoda</taxon>
        <taxon>Digenea</taxon>
        <taxon>Strigeidida</taxon>
        <taxon>Schistosomatoidea</taxon>
        <taxon>Schistosomatidae</taxon>
        <taxon>Trichobilharzia</taxon>
    </lineage>
</organism>
<protein>
    <recommendedName>
        <fullName evidence="6">Bestrophin homolog</fullName>
    </recommendedName>
</protein>
<dbReference type="GO" id="GO:0034707">
    <property type="term" value="C:chloride channel complex"/>
    <property type="evidence" value="ECO:0007669"/>
    <property type="project" value="UniProtKB-KW"/>
</dbReference>
<comment type="similarity">
    <text evidence="5 6">Belongs to the anion channel-forming bestrophin (TC 1.A.46) family. Calcium-sensitive chloride channel subfamily.</text>
</comment>
<dbReference type="PANTHER" id="PTHR10736:SF0">
    <property type="entry name" value="BESTROPHIN HOMOLOG"/>
    <property type="match status" value="1"/>
</dbReference>
<evidence type="ECO:0000313" key="9">
    <source>
        <dbReference type="WBParaSite" id="TREG1_111320.9"/>
    </source>
</evidence>
<dbReference type="GO" id="GO:0005254">
    <property type="term" value="F:chloride channel activity"/>
    <property type="evidence" value="ECO:0007669"/>
    <property type="project" value="UniProtKB-KW"/>
</dbReference>
<evidence type="ECO:0000313" key="8">
    <source>
        <dbReference type="Proteomes" id="UP000050795"/>
    </source>
</evidence>
<dbReference type="InterPro" id="IPR000615">
    <property type="entry name" value="Bestrophin"/>
</dbReference>
<keyword evidence="3 6" id="KW-1133">Transmembrane helix</keyword>
<dbReference type="PANTHER" id="PTHR10736">
    <property type="entry name" value="BESTROPHIN"/>
    <property type="match status" value="1"/>
</dbReference>
<evidence type="ECO:0000256" key="5">
    <source>
        <dbReference type="ARBA" id="ARBA00034769"/>
    </source>
</evidence>
<keyword evidence="6" id="KW-0406">Ion transport</keyword>
<feature type="transmembrane region" description="Helical" evidence="6">
    <location>
        <begin position="32"/>
        <end position="54"/>
    </location>
</feature>
<feature type="transmembrane region" description="Helical" evidence="6">
    <location>
        <begin position="419"/>
        <end position="438"/>
    </location>
</feature>
<accession>A0AA85IPJ3</accession>
<keyword evidence="6" id="KW-0869">Chloride channel</keyword>
<name>A0AA85IPJ3_TRIRE</name>